<organism evidence="9 10">
    <name type="scientific">Talaromyces islandicus</name>
    <name type="common">Penicillium islandicum</name>
    <dbReference type="NCBI Taxonomy" id="28573"/>
    <lineage>
        <taxon>Eukaryota</taxon>
        <taxon>Fungi</taxon>
        <taxon>Dikarya</taxon>
        <taxon>Ascomycota</taxon>
        <taxon>Pezizomycotina</taxon>
        <taxon>Eurotiomycetes</taxon>
        <taxon>Eurotiomycetidae</taxon>
        <taxon>Eurotiales</taxon>
        <taxon>Trichocomaceae</taxon>
        <taxon>Talaromyces</taxon>
        <taxon>Talaromyces sect. Islandici</taxon>
    </lineage>
</organism>
<feature type="compositionally biased region" description="Basic and acidic residues" evidence="6">
    <location>
        <begin position="309"/>
        <end position="319"/>
    </location>
</feature>
<evidence type="ECO:0000256" key="2">
    <source>
        <dbReference type="ARBA" id="ARBA00022448"/>
    </source>
</evidence>
<dbReference type="EMBL" id="CVMT01000001">
    <property type="protein sequence ID" value="CRG83817.1"/>
    <property type="molecule type" value="Genomic_DNA"/>
</dbReference>
<evidence type="ECO:0000256" key="4">
    <source>
        <dbReference type="ARBA" id="ARBA00022989"/>
    </source>
</evidence>
<feature type="compositionally biased region" description="Polar residues" evidence="6">
    <location>
        <begin position="359"/>
        <end position="390"/>
    </location>
</feature>
<reference evidence="9 10" key="1">
    <citation type="submission" date="2015-04" db="EMBL/GenBank/DDBJ databases">
        <authorList>
            <person name="Syromyatnikov M.Y."/>
            <person name="Popov V.N."/>
        </authorList>
    </citation>
    <scope>NUCLEOTIDE SEQUENCE [LARGE SCALE GENOMIC DNA]</scope>
    <source>
        <strain evidence="9">WF-38-12</strain>
    </source>
</reference>
<feature type="transmembrane region" description="Helical" evidence="7">
    <location>
        <begin position="871"/>
        <end position="897"/>
    </location>
</feature>
<feature type="compositionally biased region" description="Basic and acidic residues" evidence="6">
    <location>
        <begin position="20"/>
        <end position="32"/>
    </location>
</feature>
<keyword evidence="2" id="KW-0813">Transport</keyword>
<dbReference type="STRING" id="28573.A0A0U1LLB9"/>
<evidence type="ECO:0000256" key="5">
    <source>
        <dbReference type="ARBA" id="ARBA00023136"/>
    </source>
</evidence>
<feature type="transmembrane region" description="Helical" evidence="7">
    <location>
        <begin position="808"/>
        <end position="833"/>
    </location>
</feature>
<evidence type="ECO:0000256" key="7">
    <source>
        <dbReference type="SAM" id="Phobius"/>
    </source>
</evidence>
<feature type="transmembrane region" description="Helical" evidence="7">
    <location>
        <begin position="711"/>
        <end position="731"/>
    </location>
</feature>
<dbReference type="SUPFAM" id="SSF103473">
    <property type="entry name" value="MFS general substrate transporter"/>
    <property type="match status" value="1"/>
</dbReference>
<evidence type="ECO:0000259" key="8">
    <source>
        <dbReference type="PROSITE" id="PS50850"/>
    </source>
</evidence>
<feature type="transmembrane region" description="Helical" evidence="7">
    <location>
        <begin position="479"/>
        <end position="498"/>
    </location>
</feature>
<feature type="region of interest" description="Disordered" evidence="6">
    <location>
        <begin position="1"/>
        <end position="32"/>
    </location>
</feature>
<feature type="region of interest" description="Disordered" evidence="6">
    <location>
        <begin position="154"/>
        <end position="185"/>
    </location>
</feature>
<feature type="transmembrane region" description="Helical" evidence="7">
    <location>
        <begin position="637"/>
        <end position="659"/>
    </location>
</feature>
<dbReference type="FunFam" id="1.20.1250.20:FF:000013">
    <property type="entry name" value="MFS general substrate transporter"/>
    <property type="match status" value="1"/>
</dbReference>
<dbReference type="PANTHER" id="PTHR43791">
    <property type="entry name" value="PERMEASE-RELATED"/>
    <property type="match status" value="1"/>
</dbReference>
<gene>
    <name evidence="9" type="ORF">PISL3812_01173</name>
</gene>
<evidence type="ECO:0000313" key="9">
    <source>
        <dbReference type="EMBL" id="CRG83817.1"/>
    </source>
</evidence>
<dbReference type="Proteomes" id="UP000054383">
    <property type="component" value="Unassembled WGS sequence"/>
</dbReference>
<evidence type="ECO:0000313" key="10">
    <source>
        <dbReference type="Proteomes" id="UP000054383"/>
    </source>
</evidence>
<feature type="transmembrane region" description="Helical" evidence="7">
    <location>
        <begin position="573"/>
        <end position="593"/>
    </location>
</feature>
<keyword evidence="4 7" id="KW-1133">Transmembrane helix</keyword>
<evidence type="ECO:0000256" key="1">
    <source>
        <dbReference type="ARBA" id="ARBA00004141"/>
    </source>
</evidence>
<dbReference type="InterPro" id="IPR011701">
    <property type="entry name" value="MFS"/>
</dbReference>
<accession>A0A0U1LLB9</accession>
<dbReference type="AlphaFoldDB" id="A0A0U1LLB9"/>
<dbReference type="Gene3D" id="1.20.1250.20">
    <property type="entry name" value="MFS general substrate transporter like domains"/>
    <property type="match status" value="2"/>
</dbReference>
<feature type="region of interest" description="Disordered" evidence="6">
    <location>
        <begin position="424"/>
        <end position="467"/>
    </location>
</feature>
<feature type="transmembrane region" description="Helical" evidence="7">
    <location>
        <begin position="845"/>
        <end position="865"/>
    </location>
</feature>
<feature type="transmembrane region" description="Helical" evidence="7">
    <location>
        <begin position="776"/>
        <end position="796"/>
    </location>
</feature>
<dbReference type="InterPro" id="IPR020846">
    <property type="entry name" value="MFS_dom"/>
</dbReference>
<evidence type="ECO:0000256" key="6">
    <source>
        <dbReference type="SAM" id="MobiDB-lite"/>
    </source>
</evidence>
<feature type="transmembrane region" description="Helical" evidence="7">
    <location>
        <begin position="743"/>
        <end position="764"/>
    </location>
</feature>
<protein>
    <submittedName>
        <fullName evidence="9">Putative transporter C1683,12</fullName>
    </submittedName>
</protein>
<feature type="region of interest" description="Disordered" evidence="6">
    <location>
        <begin position="352"/>
        <end position="408"/>
    </location>
</feature>
<keyword evidence="10" id="KW-1185">Reference proteome</keyword>
<evidence type="ECO:0000256" key="3">
    <source>
        <dbReference type="ARBA" id="ARBA00022692"/>
    </source>
</evidence>
<sequence>MAGHKRKKLDSGSSPYQDPYETKRLHRDNRDRNVHDLVDTYKSLREPSAALRHIHRDSDLSRLFFEIIEQQIMLINSRCQEFDDGRVTVFDKALKELSYNGRTARALGVQELYIREYIGINPEAPSHVIEEALTKNISIKGLLTKFSLAPSERSEKLERYSPPQTDLSKEASKGYPPFNHTDSKTYGILDQDSNVKKDPIIKNNVETLIKQYFTAKKDFYSLKSTNYEENAVAAKYLRDTAENALLYLKSDDDFGSAQLLHELQTVFEYSRSMCVALLGGKKRRFEIEEGPGRVSKPQRHAPFRYSPYPRDHSRDHSRDYSINPTFGDENLLPPRWSPSFSVMASSSYLAPPAKYGSQLADSTSSDAGDTPSTSSSDPQFTPEASGTDEGSPSVRPQLGSPELPKLQTNLGKDNADAVLADETESFLSGDDRSGSDDDDGYDSDKYFRPPPRQRNTSQIGPDYTPEEERGVVKRLDRRLVSFLAFLYMLSFLDRSNIGNAKIAGLSDDLKLSSSQYEWLLTAFYITYILFEWMTLMYKVVPARIYIPLCVFAWGLFASCQALGASFWDMMCLRALLGISEAAFGPGVPFYLSLFYKREELAYRTGLFISAAPLATSFASSLAWLIVKIGDSAPIAPWRLLFLVEGFPSIVVAVFAWLLIPDSPGTARFLTVRQRKIAKLRLQGTKLERHESSDEKFNWRAVRAALFDPTSYLVSLMFLGCNIAFSSMPVFLPTIVKNMGYSSLAAQALSAPPFLVAFVSVLVTASLSDKSRSRSPYLIFHALLSAAAYLVIGLAGYFQSHLPTSLDTIIRYVCVYPAAAGFFSAITIIITWSMDNQVTHEGKGSSVALLNVVGQFGPLIGTRLYPDSDGPLYVRGMLVCAVSMLFVSGLALSLRVVLVRRNRRNSEQEDRMGIEMAEGEGLISSEGRAPAQSRRLVYII</sequence>
<feature type="domain" description="Major facilitator superfamily (MFS) profile" evidence="8">
    <location>
        <begin position="479"/>
        <end position="894"/>
    </location>
</feature>
<dbReference type="FunFam" id="1.20.1250.20:FF:000018">
    <property type="entry name" value="MFS transporter permease"/>
    <property type="match status" value="1"/>
</dbReference>
<dbReference type="PANTHER" id="PTHR43791:SF27">
    <property type="entry name" value="TRANSPORTER, PUTATIVE (AFU_ORTHOLOGUE AFUA_2G15730)-RELATED"/>
    <property type="match status" value="1"/>
</dbReference>
<comment type="subcellular location">
    <subcellularLocation>
        <location evidence="1">Membrane</location>
        <topology evidence="1">Multi-pass membrane protein</topology>
    </subcellularLocation>
</comment>
<dbReference type="InterPro" id="IPR036259">
    <property type="entry name" value="MFS_trans_sf"/>
</dbReference>
<feature type="transmembrane region" description="Helical" evidence="7">
    <location>
        <begin position="605"/>
        <end position="625"/>
    </location>
</feature>
<dbReference type="Pfam" id="PF07690">
    <property type="entry name" value="MFS_1"/>
    <property type="match status" value="1"/>
</dbReference>
<keyword evidence="5 7" id="KW-0472">Membrane</keyword>
<name>A0A0U1LLB9_TALIS</name>
<dbReference type="GO" id="GO:0016020">
    <property type="term" value="C:membrane"/>
    <property type="evidence" value="ECO:0007669"/>
    <property type="project" value="UniProtKB-SubCell"/>
</dbReference>
<keyword evidence="3 7" id="KW-0812">Transmembrane</keyword>
<feature type="transmembrane region" description="Helical" evidence="7">
    <location>
        <begin position="544"/>
        <end position="567"/>
    </location>
</feature>
<dbReference type="OrthoDB" id="2985014at2759"/>
<feature type="transmembrane region" description="Helical" evidence="7">
    <location>
        <begin position="518"/>
        <end position="537"/>
    </location>
</feature>
<feature type="region of interest" description="Disordered" evidence="6">
    <location>
        <begin position="288"/>
        <end position="328"/>
    </location>
</feature>
<proteinExistence type="predicted"/>
<dbReference type="PROSITE" id="PS50850">
    <property type="entry name" value="MFS"/>
    <property type="match status" value="1"/>
</dbReference>
<dbReference type="GO" id="GO:0022857">
    <property type="term" value="F:transmembrane transporter activity"/>
    <property type="evidence" value="ECO:0007669"/>
    <property type="project" value="InterPro"/>
</dbReference>